<accession>A0ABM1ZMS5</accession>
<feature type="region of interest" description="Disordered" evidence="6">
    <location>
        <begin position="144"/>
        <end position="171"/>
    </location>
</feature>
<dbReference type="RefSeq" id="XP_029736188.1">
    <property type="nucleotide sequence ID" value="XM_029880328.2"/>
</dbReference>
<feature type="transmembrane region" description="Helical" evidence="7">
    <location>
        <begin position="746"/>
        <end position="766"/>
    </location>
</feature>
<reference evidence="9" key="2">
    <citation type="submission" date="2025-05" db="UniProtKB">
        <authorList>
            <consortium name="EnsemblMetazoa"/>
        </authorList>
    </citation>
    <scope>IDENTIFICATION</scope>
    <source>
        <strain evidence="9">Foshan</strain>
    </source>
</reference>
<feature type="transmembrane region" description="Helical" evidence="7">
    <location>
        <begin position="379"/>
        <end position="399"/>
    </location>
</feature>
<evidence type="ECO:0000256" key="5">
    <source>
        <dbReference type="ARBA" id="ARBA00023136"/>
    </source>
</evidence>
<dbReference type="EnsemblMetazoa" id="AALFPA23_019985.R29426">
    <property type="protein sequence ID" value="AALFPA23_019985.P29426"/>
    <property type="gene ID" value="AALFPA23_019985"/>
</dbReference>
<evidence type="ECO:0000256" key="4">
    <source>
        <dbReference type="ARBA" id="ARBA00022989"/>
    </source>
</evidence>
<evidence type="ECO:0000313" key="10">
    <source>
        <dbReference type="Proteomes" id="UP000069940"/>
    </source>
</evidence>
<feature type="chain" id="PRO_5045023657" description="Zinc transporter foi" evidence="8">
    <location>
        <begin position="22"/>
        <end position="776"/>
    </location>
</feature>
<comment type="similarity">
    <text evidence="2">Belongs to the ZIP transporter (TC 2.A.5) family.</text>
</comment>
<evidence type="ECO:0000256" key="2">
    <source>
        <dbReference type="ARBA" id="ARBA00006939"/>
    </source>
</evidence>
<keyword evidence="3 7" id="KW-0812">Transmembrane</keyword>
<keyword evidence="8" id="KW-0732">Signal</keyword>
<evidence type="ECO:0000256" key="8">
    <source>
        <dbReference type="SAM" id="SignalP"/>
    </source>
</evidence>
<feature type="transmembrane region" description="Helical" evidence="7">
    <location>
        <begin position="345"/>
        <end position="367"/>
    </location>
</feature>
<feature type="signal peptide" evidence="8">
    <location>
        <begin position="1"/>
        <end position="21"/>
    </location>
</feature>
<dbReference type="InterPro" id="IPR003689">
    <property type="entry name" value="ZIP"/>
</dbReference>
<dbReference type="Pfam" id="PF02535">
    <property type="entry name" value="Zip"/>
    <property type="match status" value="1"/>
</dbReference>
<organism evidence="9 10">
    <name type="scientific">Aedes albopictus</name>
    <name type="common">Asian tiger mosquito</name>
    <name type="synonym">Stegomyia albopicta</name>
    <dbReference type="NCBI Taxonomy" id="7160"/>
    <lineage>
        <taxon>Eukaryota</taxon>
        <taxon>Metazoa</taxon>
        <taxon>Ecdysozoa</taxon>
        <taxon>Arthropoda</taxon>
        <taxon>Hexapoda</taxon>
        <taxon>Insecta</taxon>
        <taxon>Pterygota</taxon>
        <taxon>Neoptera</taxon>
        <taxon>Endopterygota</taxon>
        <taxon>Diptera</taxon>
        <taxon>Nematocera</taxon>
        <taxon>Culicoidea</taxon>
        <taxon>Culicidae</taxon>
        <taxon>Culicinae</taxon>
        <taxon>Aedini</taxon>
        <taxon>Aedes</taxon>
        <taxon>Stegomyia</taxon>
    </lineage>
</organism>
<dbReference type="PANTHER" id="PTHR12191:SF37">
    <property type="entry name" value="ZINC TRANSPORTER FOI"/>
    <property type="match status" value="1"/>
</dbReference>
<dbReference type="RefSeq" id="XP_029736185.1">
    <property type="nucleotide sequence ID" value="XM_029880325.2"/>
</dbReference>
<evidence type="ECO:0000256" key="1">
    <source>
        <dbReference type="ARBA" id="ARBA00004141"/>
    </source>
</evidence>
<dbReference type="RefSeq" id="XP_029736183.1">
    <property type="nucleotide sequence ID" value="XM_029880323.2"/>
</dbReference>
<dbReference type="EnsemblMetazoa" id="AALFPA23_019985.R29425">
    <property type="protein sequence ID" value="AALFPA23_019985.P29425"/>
    <property type="gene ID" value="AALFPA23_019985"/>
</dbReference>
<evidence type="ECO:0000256" key="6">
    <source>
        <dbReference type="SAM" id="MobiDB-lite"/>
    </source>
</evidence>
<evidence type="ECO:0008006" key="11">
    <source>
        <dbReference type="Google" id="ProtNLM"/>
    </source>
</evidence>
<dbReference type="EnsemblMetazoa" id="AALFPA23_019985.R29428">
    <property type="protein sequence ID" value="AALFPA23_019985.P29428"/>
    <property type="gene ID" value="AALFPA23_019985"/>
</dbReference>
<protein>
    <recommendedName>
        <fullName evidence="11">Zinc transporter foi</fullName>
    </recommendedName>
</protein>
<sequence>MARHIMAVCVVCLLCADHLPCKQHDAGLNAGTDPRLANPSATATTTAEAMNSIVAVGKVPPVKRHTHGHDHHHDHGSHGGHDHDHGGGDGEEDDRMAAIREQLDPFMVSIFKEFGDSTSMTMDVAGFENMMKRLNMYRLVTERLSGSSSGGGSSSSGSSSVTASIHDHRDADSDEACINSVDFVKRIAIPKPLAMATLGPAGTKLSPNTYDSAARNITSSSSSDKSNATTTSTTTTSTESGGSSSSSNSNSSSVNGSDRTPSSVRSHDTSELDRLKASIRLERDDLFNICPILLAQLASKTSRQRAGCIDPDVVPDLAGFGLETALYPSKEHVGDGGDDSIEMSVWIYSTLAVLGVSLCGLLGVAVIPCMDKHFYQHALQFLVALAVGTLCGDALLHLLPHAMMATTMKNSHDEMMYKGLAAVGGIVFFYFMERFLTVVAEWYKHQEKKDKPSSRVRVMREPESSSLQHASSGEKQCKHKYSSYPYCYDEIAMETKDDHHEHNHMENHNHHHQNNHNNAAAKCANNHGNDFGDGEHPRGDYCYRNYINSKGDSTPQDNNTVSTNLDDASIESETPAIPKPKLEPENYTIILREHETKHHGHTHMHGHVHSPPGSLSAVAWMVIMGDGLHNFTDGMTIGAAFANNIAGGFSTAIAVFCHELPHELGDFAVLLKAGMSARDAVYYNLLSSILSFIGVMIGIVIGHQPEASAWVFSVAAGLFLYIALVDMIPELTSAHGAEDRCKTSEFLLQFFGMTSGFGIMLLIAMYEHDLKEMFVD</sequence>
<feature type="compositionally biased region" description="Polar residues" evidence="6">
    <location>
        <begin position="464"/>
        <end position="474"/>
    </location>
</feature>
<feature type="transmembrane region" description="Helical" evidence="7">
    <location>
        <begin position="707"/>
        <end position="725"/>
    </location>
</feature>
<feature type="transmembrane region" description="Helical" evidence="7">
    <location>
        <begin position="419"/>
        <end position="443"/>
    </location>
</feature>
<dbReference type="Proteomes" id="UP000069940">
    <property type="component" value="Unassembled WGS sequence"/>
</dbReference>
<dbReference type="PANTHER" id="PTHR12191">
    <property type="entry name" value="SOLUTE CARRIER FAMILY 39"/>
    <property type="match status" value="1"/>
</dbReference>
<feature type="compositionally biased region" description="Polar residues" evidence="6">
    <location>
        <begin position="205"/>
        <end position="218"/>
    </location>
</feature>
<feature type="compositionally biased region" description="Low complexity" evidence="6">
    <location>
        <begin position="219"/>
        <end position="257"/>
    </location>
</feature>
<comment type="subcellular location">
    <subcellularLocation>
        <location evidence="1">Membrane</location>
        <topology evidence="1">Multi-pass membrane protein</topology>
    </subcellularLocation>
</comment>
<dbReference type="InterPro" id="IPR050799">
    <property type="entry name" value="ZIP_Transporter"/>
</dbReference>
<feature type="compositionally biased region" description="Basic and acidic residues" evidence="6">
    <location>
        <begin position="71"/>
        <end position="88"/>
    </location>
</feature>
<name>A0ABM1ZMS5_AEDAL</name>
<keyword evidence="4 7" id="KW-1133">Transmembrane helix</keyword>
<dbReference type="RefSeq" id="XP_029736187.1">
    <property type="nucleotide sequence ID" value="XM_029880327.2"/>
</dbReference>
<dbReference type="EnsemblMetazoa" id="AALFPA23_019985.R29427">
    <property type="protein sequence ID" value="AALFPA23_019985.P29427"/>
    <property type="gene ID" value="AALFPA23_019985"/>
</dbReference>
<feature type="transmembrane region" description="Helical" evidence="7">
    <location>
        <begin position="681"/>
        <end position="701"/>
    </location>
</feature>
<feature type="region of interest" description="Disordered" evidence="6">
    <location>
        <begin position="450"/>
        <end position="476"/>
    </location>
</feature>
<feature type="compositionally biased region" description="Basic and acidic residues" evidence="6">
    <location>
        <begin position="450"/>
        <end position="463"/>
    </location>
</feature>
<dbReference type="RefSeq" id="XP_029736186.1">
    <property type="nucleotide sequence ID" value="XM_029880326.2"/>
</dbReference>
<dbReference type="EnsemblMetazoa" id="AALFPA23_019985.R29424">
    <property type="protein sequence ID" value="AALFPA23_019985.P29424"/>
    <property type="gene ID" value="AALFPA23_019985"/>
</dbReference>
<keyword evidence="10" id="KW-1185">Reference proteome</keyword>
<evidence type="ECO:0000256" key="3">
    <source>
        <dbReference type="ARBA" id="ARBA00022692"/>
    </source>
</evidence>
<proteinExistence type="inferred from homology"/>
<evidence type="ECO:0000313" key="9">
    <source>
        <dbReference type="EnsemblMetazoa" id="AALFPA23_019985.P29429"/>
    </source>
</evidence>
<dbReference type="RefSeq" id="XP_029736184.1">
    <property type="nucleotide sequence ID" value="XM_029880324.2"/>
</dbReference>
<feature type="region of interest" description="Disordered" evidence="6">
    <location>
        <begin position="197"/>
        <end position="271"/>
    </location>
</feature>
<keyword evidence="5 7" id="KW-0472">Membrane</keyword>
<feature type="compositionally biased region" description="Low complexity" evidence="6">
    <location>
        <begin position="515"/>
        <end position="529"/>
    </location>
</feature>
<dbReference type="EnsemblMetazoa" id="AALFPA23_019985.R29429">
    <property type="protein sequence ID" value="AALFPA23_019985.P29429"/>
    <property type="gene ID" value="AALFPA23_019985"/>
</dbReference>
<evidence type="ECO:0000256" key="7">
    <source>
        <dbReference type="SAM" id="Phobius"/>
    </source>
</evidence>
<feature type="region of interest" description="Disordered" evidence="6">
    <location>
        <begin position="505"/>
        <end position="531"/>
    </location>
</feature>
<feature type="region of interest" description="Disordered" evidence="6">
    <location>
        <begin position="62"/>
        <end position="92"/>
    </location>
</feature>
<reference evidence="10" key="1">
    <citation type="journal article" date="2015" name="Proc. Natl. Acad. Sci. U.S.A.">
        <title>Genome sequence of the Asian Tiger mosquito, Aedes albopictus, reveals insights into its biology, genetics, and evolution.</title>
        <authorList>
            <person name="Chen X.G."/>
            <person name="Jiang X."/>
            <person name="Gu J."/>
            <person name="Xu M."/>
            <person name="Wu Y."/>
            <person name="Deng Y."/>
            <person name="Zhang C."/>
            <person name="Bonizzoni M."/>
            <person name="Dermauw W."/>
            <person name="Vontas J."/>
            <person name="Armbruster P."/>
            <person name="Huang X."/>
            <person name="Yang Y."/>
            <person name="Zhang H."/>
            <person name="He W."/>
            <person name="Peng H."/>
            <person name="Liu Y."/>
            <person name="Wu K."/>
            <person name="Chen J."/>
            <person name="Lirakis M."/>
            <person name="Topalis P."/>
            <person name="Van Leeuwen T."/>
            <person name="Hall A.B."/>
            <person name="Jiang X."/>
            <person name="Thorpe C."/>
            <person name="Mueller R.L."/>
            <person name="Sun C."/>
            <person name="Waterhouse R.M."/>
            <person name="Yan G."/>
            <person name="Tu Z.J."/>
            <person name="Fang X."/>
            <person name="James A.A."/>
        </authorList>
    </citation>
    <scope>NUCLEOTIDE SEQUENCE [LARGE SCALE GENOMIC DNA]</scope>
    <source>
        <strain evidence="10">Foshan</strain>
    </source>
</reference>
<dbReference type="GeneID" id="109403647"/>